<evidence type="ECO:0000313" key="3">
    <source>
        <dbReference type="Proteomes" id="UP000308430"/>
    </source>
</evidence>
<protein>
    <submittedName>
        <fullName evidence="2">DUF2325 domain-containing protein</fullName>
    </submittedName>
</protein>
<dbReference type="Pfam" id="PF10087">
    <property type="entry name" value="DUF2325"/>
    <property type="match status" value="1"/>
</dbReference>
<reference evidence="2 3" key="1">
    <citation type="submission" date="2019-04" db="EMBL/GenBank/DDBJ databases">
        <title>Azoarcus nasutitermitis sp. nov. isolated from termite nest.</title>
        <authorList>
            <person name="Lin S.-Y."/>
            <person name="Hameed A."/>
            <person name="Hsu Y.-H."/>
            <person name="Young C.-C."/>
        </authorList>
    </citation>
    <scope>NUCLEOTIDE SEQUENCE [LARGE SCALE GENOMIC DNA]</scope>
    <source>
        <strain evidence="2 3">CC-YHH838</strain>
    </source>
</reference>
<keyword evidence="3" id="KW-1185">Reference proteome</keyword>
<dbReference type="AlphaFoldDB" id="A0A4S4B222"/>
<comment type="similarity">
    <text evidence="1">Belongs to the UPF0751 family.</text>
</comment>
<name>A0A4S4B222_9RHOO</name>
<gene>
    <name evidence="2" type="ORF">E6C76_04875</name>
</gene>
<dbReference type="Proteomes" id="UP000308430">
    <property type="component" value="Unassembled WGS sequence"/>
</dbReference>
<evidence type="ECO:0000256" key="1">
    <source>
        <dbReference type="ARBA" id="ARBA00007189"/>
    </source>
</evidence>
<accession>A0A4S4B222</accession>
<organism evidence="2 3">
    <name type="scientific">Pseudothauera nasutitermitis</name>
    <dbReference type="NCBI Taxonomy" id="2565930"/>
    <lineage>
        <taxon>Bacteria</taxon>
        <taxon>Pseudomonadati</taxon>
        <taxon>Pseudomonadota</taxon>
        <taxon>Betaproteobacteria</taxon>
        <taxon>Rhodocyclales</taxon>
        <taxon>Zoogloeaceae</taxon>
        <taxon>Pseudothauera</taxon>
    </lineage>
</organism>
<dbReference type="EMBL" id="SSOC01000002">
    <property type="protein sequence ID" value="THF66641.1"/>
    <property type="molecule type" value="Genomic_DNA"/>
</dbReference>
<dbReference type="InterPro" id="IPR016772">
    <property type="entry name" value="UCP020408"/>
</dbReference>
<proteinExistence type="inferred from homology"/>
<evidence type="ECO:0000313" key="2">
    <source>
        <dbReference type="EMBL" id="THF66641.1"/>
    </source>
</evidence>
<dbReference type="OrthoDB" id="5296275at2"/>
<comment type="caution">
    <text evidence="2">The sequence shown here is derived from an EMBL/GenBank/DDBJ whole genome shotgun (WGS) entry which is preliminary data.</text>
</comment>
<sequence>MRLRGELIARDTALALAREERAELEAAIPGLPRRLALARRVEALVERVQDLMREPRNRPRTPRVERLADLRSKAVLCVGSNAPEIGAARRMVERAGGAFMLHALDGEQGNHDPEVLEASLVAADLVICQTGCVGHDAYWRVQDHCRRTGKQCVLVGKEAPQHVHTG</sequence>